<evidence type="ECO:0000256" key="7">
    <source>
        <dbReference type="RuleBase" id="RU000477"/>
    </source>
</evidence>
<evidence type="ECO:0000313" key="10">
    <source>
        <dbReference type="EMBL" id="CAE0132854.1"/>
    </source>
</evidence>
<evidence type="ECO:0000256" key="6">
    <source>
        <dbReference type="ARBA" id="ARBA00023136"/>
    </source>
</evidence>
<dbReference type="InterPro" id="IPR000425">
    <property type="entry name" value="MIP"/>
</dbReference>
<dbReference type="PANTHER" id="PTHR43829">
    <property type="entry name" value="AQUAPORIN OR AQUAGLYCEROPORIN RELATED"/>
    <property type="match status" value="1"/>
</dbReference>
<name>A0A7S3BEK9_9VIRI</name>
<comment type="similarity">
    <text evidence="2 7">Belongs to the MIP/aquaporin (TC 1.A.8) family.</text>
</comment>
<keyword evidence="4 7" id="KW-0812">Transmembrane</keyword>
<keyword evidence="5 9" id="KW-1133">Transmembrane helix</keyword>
<evidence type="ECO:0000256" key="5">
    <source>
        <dbReference type="ARBA" id="ARBA00022989"/>
    </source>
</evidence>
<feature type="region of interest" description="Disordered" evidence="8">
    <location>
        <begin position="278"/>
        <end position="304"/>
    </location>
</feature>
<comment type="subcellular location">
    <subcellularLocation>
        <location evidence="1">Membrane</location>
        <topology evidence="1">Multi-pass membrane protein</topology>
    </subcellularLocation>
</comment>
<dbReference type="InterPro" id="IPR023271">
    <property type="entry name" value="Aquaporin-like"/>
</dbReference>
<gene>
    <name evidence="10" type="ORF">PSIN1315_LOCUS4174</name>
</gene>
<evidence type="ECO:0000256" key="1">
    <source>
        <dbReference type="ARBA" id="ARBA00004141"/>
    </source>
</evidence>
<dbReference type="GO" id="GO:0005886">
    <property type="term" value="C:plasma membrane"/>
    <property type="evidence" value="ECO:0007669"/>
    <property type="project" value="TreeGrafter"/>
</dbReference>
<proteinExistence type="inferred from homology"/>
<feature type="transmembrane region" description="Helical" evidence="9">
    <location>
        <begin position="56"/>
        <end position="74"/>
    </location>
</feature>
<organism evidence="10">
    <name type="scientific">Prasinoderma singulare</name>
    <dbReference type="NCBI Taxonomy" id="676789"/>
    <lineage>
        <taxon>Eukaryota</taxon>
        <taxon>Viridiplantae</taxon>
        <taxon>Prasinodermophyta</taxon>
        <taxon>Prasinodermophyceae</taxon>
        <taxon>Prasinodermales</taxon>
        <taxon>Prasinodermaceae</taxon>
        <taxon>Prasinoderma</taxon>
    </lineage>
</organism>
<dbReference type="SUPFAM" id="SSF81338">
    <property type="entry name" value="Aquaporin-like"/>
    <property type="match status" value="1"/>
</dbReference>
<feature type="transmembrane region" description="Helical" evidence="9">
    <location>
        <begin position="20"/>
        <end position="44"/>
    </location>
</feature>
<evidence type="ECO:0000256" key="9">
    <source>
        <dbReference type="SAM" id="Phobius"/>
    </source>
</evidence>
<dbReference type="PANTHER" id="PTHR43829:SF9">
    <property type="entry name" value="AQUAPORIN-9"/>
    <property type="match status" value="1"/>
</dbReference>
<dbReference type="Gene3D" id="1.20.1080.10">
    <property type="entry name" value="Glycerol uptake facilitator protein"/>
    <property type="match status" value="1"/>
</dbReference>
<feature type="transmembrane region" description="Helical" evidence="9">
    <location>
        <begin position="216"/>
        <end position="237"/>
    </location>
</feature>
<feature type="transmembrane region" description="Helical" evidence="9">
    <location>
        <begin position="125"/>
        <end position="150"/>
    </location>
</feature>
<keyword evidence="6 9" id="KW-0472">Membrane</keyword>
<sequence>MCQCCPSDRLACNAFQGVALAIYTTAHISGAHLNPAITIAFALWRDFPPRKVPRYIAAQFAGGIAGGALNLGIFQGMRDVFERDNGITRGTPPSVQTAAAFGEYFPNPGLYGPANNMSQEAANEVIYPGTALLVEAWGTFLLAFVIFAVTDPKNKAVGLTKALAPLLIGFVVGVNLALYAPITQAGWNPARDFGPRLVAALAGWQWVALPGPRNGFWIYIVGPIIGAVCGGGFYDVVLSRSLYPNCIDCGMGTNEECATAQEAKSMLDLAKFVGDGPARAENGEAEETEDAHPSVAASADRGGASDVVCAGDNEASSCCQ</sequence>
<dbReference type="InterPro" id="IPR050363">
    <property type="entry name" value="MIP/Aquaporin"/>
</dbReference>
<protein>
    <recommendedName>
        <fullName evidence="11">Aquaporin</fullName>
    </recommendedName>
</protein>
<evidence type="ECO:0000256" key="4">
    <source>
        <dbReference type="ARBA" id="ARBA00022692"/>
    </source>
</evidence>
<accession>A0A7S3BEK9</accession>
<reference evidence="10" key="1">
    <citation type="submission" date="2021-01" db="EMBL/GenBank/DDBJ databases">
        <authorList>
            <person name="Corre E."/>
            <person name="Pelletier E."/>
            <person name="Niang G."/>
            <person name="Scheremetjew M."/>
            <person name="Finn R."/>
            <person name="Kale V."/>
            <person name="Holt S."/>
            <person name="Cochrane G."/>
            <person name="Meng A."/>
            <person name="Brown T."/>
            <person name="Cohen L."/>
        </authorList>
    </citation>
    <scope>NUCLEOTIDE SEQUENCE</scope>
    <source>
        <strain evidence="10">RCC927</strain>
    </source>
</reference>
<feature type="transmembrane region" description="Helical" evidence="9">
    <location>
        <begin position="162"/>
        <end position="182"/>
    </location>
</feature>
<dbReference type="PROSITE" id="PS00221">
    <property type="entry name" value="MIP"/>
    <property type="match status" value="1"/>
</dbReference>
<dbReference type="Pfam" id="PF00230">
    <property type="entry name" value="MIP"/>
    <property type="match status" value="1"/>
</dbReference>
<evidence type="ECO:0008006" key="11">
    <source>
        <dbReference type="Google" id="ProtNLM"/>
    </source>
</evidence>
<dbReference type="AlphaFoldDB" id="A0A7S3BEK9"/>
<dbReference type="EMBL" id="HBHY01006469">
    <property type="protein sequence ID" value="CAE0132854.1"/>
    <property type="molecule type" value="Transcribed_RNA"/>
</dbReference>
<dbReference type="GO" id="GO:0015254">
    <property type="term" value="F:glycerol channel activity"/>
    <property type="evidence" value="ECO:0007669"/>
    <property type="project" value="TreeGrafter"/>
</dbReference>
<keyword evidence="3 7" id="KW-0813">Transport</keyword>
<dbReference type="PRINTS" id="PR00783">
    <property type="entry name" value="MINTRINSICP"/>
</dbReference>
<evidence type="ECO:0000256" key="3">
    <source>
        <dbReference type="ARBA" id="ARBA00022448"/>
    </source>
</evidence>
<dbReference type="InterPro" id="IPR022357">
    <property type="entry name" value="MIP_CS"/>
</dbReference>
<evidence type="ECO:0000256" key="8">
    <source>
        <dbReference type="SAM" id="MobiDB-lite"/>
    </source>
</evidence>
<evidence type="ECO:0000256" key="2">
    <source>
        <dbReference type="ARBA" id="ARBA00006175"/>
    </source>
</evidence>